<dbReference type="SUPFAM" id="SSF47384">
    <property type="entry name" value="Homodimeric domain of signal transducing histidine kinase"/>
    <property type="match status" value="1"/>
</dbReference>
<dbReference type="PROSITE" id="PS50887">
    <property type="entry name" value="GGDEF"/>
    <property type="match status" value="1"/>
</dbReference>
<accession>A0ABS1DZH1</accession>
<dbReference type="PANTHER" id="PTHR46663">
    <property type="entry name" value="DIGUANYLATE CYCLASE DGCT-RELATED"/>
    <property type="match status" value="1"/>
</dbReference>
<dbReference type="InterPro" id="IPR043128">
    <property type="entry name" value="Rev_trsase/Diguanyl_cyclase"/>
</dbReference>
<dbReference type="Gene3D" id="1.10.287.130">
    <property type="match status" value="1"/>
</dbReference>
<name>A0ABS1DZH1_RUBGE</name>
<protein>
    <recommendedName>
        <fullName evidence="3">GGDEF domain-containing protein</fullName>
    </recommendedName>
</protein>
<dbReference type="InterPro" id="IPR000160">
    <property type="entry name" value="GGDEF_dom"/>
</dbReference>
<reference evidence="4" key="1">
    <citation type="submission" date="2017-08" db="EMBL/GenBank/DDBJ databases">
        <authorList>
            <person name="Imhoff J.F."/>
            <person name="Rahn T."/>
            <person name="Kuenzel S."/>
            <person name="Neulinger S.C."/>
        </authorList>
    </citation>
    <scope>NUCLEOTIDE SEQUENCE</scope>
    <source>
        <strain evidence="4">IM 151</strain>
    </source>
</reference>
<dbReference type="Proteomes" id="UP001041814">
    <property type="component" value="Unassembled WGS sequence"/>
</dbReference>
<gene>
    <name evidence="4" type="ORF">CKO43_22390</name>
</gene>
<evidence type="ECO:0000313" key="4">
    <source>
        <dbReference type="EMBL" id="MBK1715506.1"/>
    </source>
</evidence>
<dbReference type="InterPro" id="IPR052163">
    <property type="entry name" value="DGC-Regulatory_Protein"/>
</dbReference>
<evidence type="ECO:0000256" key="1">
    <source>
        <dbReference type="SAM" id="Coils"/>
    </source>
</evidence>
<feature type="coiled-coil region" evidence="1">
    <location>
        <begin position="19"/>
        <end position="53"/>
    </location>
</feature>
<feature type="domain" description="GGDEF" evidence="3">
    <location>
        <begin position="117"/>
        <end position="250"/>
    </location>
</feature>
<dbReference type="SMART" id="SM00267">
    <property type="entry name" value="GGDEF"/>
    <property type="match status" value="1"/>
</dbReference>
<keyword evidence="1" id="KW-0175">Coiled coil</keyword>
<proteinExistence type="predicted"/>
<dbReference type="InterPro" id="IPR036097">
    <property type="entry name" value="HisK_dim/P_sf"/>
</dbReference>
<dbReference type="RefSeq" id="WP_200380060.1">
    <property type="nucleotide sequence ID" value="NZ_NRRU01000127.1"/>
</dbReference>
<dbReference type="NCBIfam" id="TIGR00254">
    <property type="entry name" value="GGDEF"/>
    <property type="match status" value="1"/>
</dbReference>
<dbReference type="InterPro" id="IPR029787">
    <property type="entry name" value="Nucleotide_cyclase"/>
</dbReference>
<keyword evidence="5" id="KW-1185">Reference proteome</keyword>
<dbReference type="EMBL" id="NRRU01000127">
    <property type="protein sequence ID" value="MBK1715506.1"/>
    <property type="molecule type" value="Genomic_DNA"/>
</dbReference>
<feature type="region of interest" description="Disordered" evidence="2">
    <location>
        <begin position="251"/>
        <end position="274"/>
    </location>
</feature>
<comment type="caution">
    <text evidence="4">The sequence shown here is derived from an EMBL/GenBank/DDBJ whole genome shotgun (WGS) entry which is preliminary data.</text>
</comment>
<evidence type="ECO:0000259" key="3">
    <source>
        <dbReference type="PROSITE" id="PS50887"/>
    </source>
</evidence>
<dbReference type="Gene3D" id="3.30.70.270">
    <property type="match status" value="1"/>
</dbReference>
<dbReference type="Pfam" id="PF00990">
    <property type="entry name" value="GGDEF"/>
    <property type="match status" value="1"/>
</dbReference>
<evidence type="ECO:0000256" key="2">
    <source>
        <dbReference type="SAM" id="MobiDB-lite"/>
    </source>
</evidence>
<evidence type="ECO:0000313" key="5">
    <source>
        <dbReference type="Proteomes" id="UP001041814"/>
    </source>
</evidence>
<dbReference type="CDD" id="cd01949">
    <property type="entry name" value="GGDEF"/>
    <property type="match status" value="1"/>
</dbReference>
<reference evidence="4" key="2">
    <citation type="journal article" date="2020" name="Microorganisms">
        <title>Osmotic Adaptation and Compatible Solute Biosynthesis of Phototrophic Bacteria as Revealed from Genome Analyses.</title>
        <authorList>
            <person name="Imhoff J.F."/>
            <person name="Rahn T."/>
            <person name="Kunzel S."/>
            <person name="Keller A."/>
            <person name="Neulinger S.C."/>
        </authorList>
    </citation>
    <scope>NUCLEOTIDE SEQUENCE</scope>
    <source>
        <strain evidence="4">IM 151</strain>
    </source>
</reference>
<dbReference type="PANTHER" id="PTHR46663:SF2">
    <property type="entry name" value="GGDEF DOMAIN-CONTAINING PROTEIN"/>
    <property type="match status" value="1"/>
</dbReference>
<organism evidence="4 5">
    <name type="scientific">Rubrivivax gelatinosus</name>
    <name type="common">Rhodocyclus gelatinosus</name>
    <name type="synonym">Rhodopseudomonas gelatinosa</name>
    <dbReference type="NCBI Taxonomy" id="28068"/>
    <lineage>
        <taxon>Bacteria</taxon>
        <taxon>Pseudomonadati</taxon>
        <taxon>Pseudomonadota</taxon>
        <taxon>Betaproteobacteria</taxon>
        <taxon>Burkholderiales</taxon>
        <taxon>Sphaerotilaceae</taxon>
        <taxon>Rubrivivax</taxon>
    </lineage>
</organism>
<sequence>MSDASDRPASTASEGDARLSKLNRQVAAMRAVLVGLLQEVVVTEARLDRAQANLLQEANEQLIVSALDAQLEAESAHGALDEAARAAGLDALTGLPNRAVLLDHLELAVSMAKRHARRVAVLFLDVDSFKQINDTLGHAAGDEALKLVANCLSSVVRENDTVSRQGGDEFVVLLAEVKNAGDAQAVAAKVNAALARCSRLENRQLPLKVSIGISVYPENGEDARALLAFADAAMYAEKRNCREEAALPRDASGELRAQTVDRSPSRQHPGARHTTLVEQEARHQELRDANENLILAALGAQELLAAAREARRRQSELLVMVANELSDPFAPIRLAASSLGIAGAEAALLPRVQRIVEEQAQRLERMVRELLEQQDRDLM</sequence>
<dbReference type="SUPFAM" id="SSF55073">
    <property type="entry name" value="Nucleotide cyclase"/>
    <property type="match status" value="1"/>
</dbReference>